<dbReference type="Gene3D" id="1.10.1280.10">
    <property type="entry name" value="Di-copper center containing domain from catechol oxidase"/>
    <property type="match status" value="1"/>
</dbReference>
<proteinExistence type="predicted"/>
<dbReference type="PROSITE" id="PS00497">
    <property type="entry name" value="TYROSINASE_1"/>
    <property type="match status" value="1"/>
</dbReference>
<evidence type="ECO:0000256" key="3">
    <source>
        <dbReference type="SAM" id="SignalP"/>
    </source>
</evidence>
<dbReference type="InterPro" id="IPR008922">
    <property type="entry name" value="Di-copper_centre_dom_sf"/>
</dbReference>
<evidence type="ECO:0000313" key="6">
    <source>
        <dbReference type="EMBL" id="KAK0639717.1"/>
    </source>
</evidence>
<keyword evidence="3" id="KW-0732">Signal</keyword>
<dbReference type="AlphaFoldDB" id="A0AA39XUM0"/>
<dbReference type="InterPro" id="IPR050316">
    <property type="entry name" value="Tyrosinase/Hemocyanin"/>
</dbReference>
<comment type="caution">
    <text evidence="6">The sequence shown here is derived from an EMBL/GenBank/DDBJ whole genome shotgun (WGS) entry which is preliminary data.</text>
</comment>
<dbReference type="PRINTS" id="PR00092">
    <property type="entry name" value="TYROSINASE"/>
</dbReference>
<dbReference type="PANTHER" id="PTHR11474:SF125">
    <property type="entry name" value="N-ACETYL-6-HYDROXYTRYPTOPHAN OXIDASE IVOB-RELATED"/>
    <property type="match status" value="1"/>
</dbReference>
<dbReference type="Proteomes" id="UP001174936">
    <property type="component" value="Unassembled WGS sequence"/>
</dbReference>
<dbReference type="GO" id="GO:0016491">
    <property type="term" value="F:oxidoreductase activity"/>
    <property type="evidence" value="ECO:0007669"/>
    <property type="project" value="UniProtKB-KW"/>
</dbReference>
<keyword evidence="1" id="KW-0479">Metal-binding</keyword>
<dbReference type="SUPFAM" id="SSF48056">
    <property type="entry name" value="Di-copper centre-containing domain"/>
    <property type="match status" value="1"/>
</dbReference>
<name>A0AA39XUM0_9PEZI</name>
<evidence type="ECO:0000313" key="7">
    <source>
        <dbReference type="Proteomes" id="UP001174936"/>
    </source>
</evidence>
<organism evidence="6 7">
    <name type="scientific">Cercophora newfieldiana</name>
    <dbReference type="NCBI Taxonomy" id="92897"/>
    <lineage>
        <taxon>Eukaryota</taxon>
        <taxon>Fungi</taxon>
        <taxon>Dikarya</taxon>
        <taxon>Ascomycota</taxon>
        <taxon>Pezizomycotina</taxon>
        <taxon>Sordariomycetes</taxon>
        <taxon>Sordariomycetidae</taxon>
        <taxon>Sordariales</taxon>
        <taxon>Lasiosphaeriaceae</taxon>
        <taxon>Cercophora</taxon>
    </lineage>
</organism>
<dbReference type="PROSITE" id="PS00498">
    <property type="entry name" value="TYROSINASE_2"/>
    <property type="match status" value="1"/>
</dbReference>
<keyword evidence="7" id="KW-1185">Reference proteome</keyword>
<dbReference type="GO" id="GO:0046872">
    <property type="term" value="F:metal ion binding"/>
    <property type="evidence" value="ECO:0007669"/>
    <property type="project" value="UniProtKB-KW"/>
</dbReference>
<evidence type="ECO:0000256" key="2">
    <source>
        <dbReference type="ARBA" id="ARBA00023002"/>
    </source>
</evidence>
<dbReference type="Pfam" id="PF00264">
    <property type="entry name" value="Tyrosinase"/>
    <property type="match status" value="1"/>
</dbReference>
<feature type="signal peptide" evidence="3">
    <location>
        <begin position="1"/>
        <end position="23"/>
    </location>
</feature>
<sequence length="405" mass="43982">MAAFKHHAWLLFALCLLFGSALGAPPKESDFTPADIDGGKALTSLNQMASTNTDAITPKKMRRQAGKCNKANLRVRRERTLPKPDRKAYIAAVKCLQTKPSLLGASVPGSKSLFDDFVAIHLQQTGNIHLSGTFLTWHRYFTYAYEQRLRNDCGYKGDFPYWEWGLDIKNPAASPVFDGSDTSLGGNGEAIPHQGLILTEPFNPDALIPLPPGSGGGCVKTGPFATMTVHLGPVALAQYGTTVTSSVPSPLNDNPRCLKRDLNAGVASKWTTFRNTTQLILQNPTVELFQGILQGDPRYVRQALGVHGGGHFTIGGDPGGDPFISPGDPAFWVHHAQVDRVYWIWQMLDFANRQGVFGTGTFLNFPPSANVTVEDFIDLGPLAPRVKIKEVMNTVGGGPLCYVYA</sequence>
<keyword evidence="2" id="KW-0560">Oxidoreductase</keyword>
<feature type="domain" description="Tyrosinase copper-binding" evidence="4">
    <location>
        <begin position="129"/>
        <end position="146"/>
    </location>
</feature>
<gene>
    <name evidence="6" type="ORF">B0T16DRAFT_339210</name>
</gene>
<dbReference type="EMBL" id="JAULSV010000007">
    <property type="protein sequence ID" value="KAK0639717.1"/>
    <property type="molecule type" value="Genomic_DNA"/>
</dbReference>
<evidence type="ECO:0000259" key="5">
    <source>
        <dbReference type="PROSITE" id="PS00498"/>
    </source>
</evidence>
<feature type="chain" id="PRO_5041437442" description="Tyrosinase copper-binding domain-containing protein" evidence="3">
    <location>
        <begin position="24"/>
        <end position="405"/>
    </location>
</feature>
<reference evidence="6" key="1">
    <citation type="submission" date="2023-06" db="EMBL/GenBank/DDBJ databases">
        <title>Genome-scale phylogeny and comparative genomics of the fungal order Sordariales.</title>
        <authorList>
            <consortium name="Lawrence Berkeley National Laboratory"/>
            <person name="Hensen N."/>
            <person name="Bonometti L."/>
            <person name="Westerberg I."/>
            <person name="Brannstrom I.O."/>
            <person name="Guillou S."/>
            <person name="Cros-Aarteil S."/>
            <person name="Calhoun S."/>
            <person name="Haridas S."/>
            <person name="Kuo A."/>
            <person name="Mondo S."/>
            <person name="Pangilinan J."/>
            <person name="Riley R."/>
            <person name="Labutti K."/>
            <person name="Andreopoulos B."/>
            <person name="Lipzen A."/>
            <person name="Chen C."/>
            <person name="Yanf M."/>
            <person name="Daum C."/>
            <person name="Ng V."/>
            <person name="Clum A."/>
            <person name="Steindorff A."/>
            <person name="Ohm R."/>
            <person name="Martin F."/>
            <person name="Silar P."/>
            <person name="Natvig D."/>
            <person name="Lalanne C."/>
            <person name="Gautier V."/>
            <person name="Ament-Velasquez S.L."/>
            <person name="Kruys A."/>
            <person name="Hutchinson M.I."/>
            <person name="Powell A.J."/>
            <person name="Barry K."/>
            <person name="Miller A.N."/>
            <person name="Grigoriev I.V."/>
            <person name="Debuchy R."/>
            <person name="Gladieux P."/>
            <person name="Thoren M.H."/>
            <person name="Johannesson H."/>
        </authorList>
    </citation>
    <scope>NUCLEOTIDE SEQUENCE</scope>
    <source>
        <strain evidence="6">SMH2532-1</strain>
    </source>
</reference>
<evidence type="ECO:0000256" key="1">
    <source>
        <dbReference type="ARBA" id="ARBA00022723"/>
    </source>
</evidence>
<evidence type="ECO:0000259" key="4">
    <source>
        <dbReference type="PROSITE" id="PS00497"/>
    </source>
</evidence>
<dbReference type="PANTHER" id="PTHR11474">
    <property type="entry name" value="TYROSINASE FAMILY MEMBER"/>
    <property type="match status" value="1"/>
</dbReference>
<accession>A0AA39XUM0</accession>
<protein>
    <recommendedName>
        <fullName evidence="4 5">Tyrosinase copper-binding domain-containing protein</fullName>
    </recommendedName>
</protein>
<dbReference type="InterPro" id="IPR002227">
    <property type="entry name" value="Tyrosinase_Cu-bd"/>
</dbReference>
<feature type="domain" description="Tyrosinase copper-binding" evidence="5">
    <location>
        <begin position="328"/>
        <end position="339"/>
    </location>
</feature>